<evidence type="ECO:0000313" key="1">
    <source>
        <dbReference type="EMBL" id="CCQ49663.1"/>
    </source>
</evidence>
<accession>T2I984</accession>
<name>T2I984_CROWT</name>
<reference evidence="1 2" key="1">
    <citation type="submission" date="2013-01" db="EMBL/GenBank/DDBJ databases">
        <authorList>
            <person name="Bench S."/>
        </authorList>
    </citation>
    <scope>NUCLEOTIDE SEQUENCE [LARGE SCALE GENOMIC DNA]</scope>
    <source>
        <strain evidence="1 2">WH 8502</strain>
    </source>
</reference>
<protein>
    <submittedName>
        <fullName evidence="1">Uncharacterized protein</fullName>
    </submittedName>
</protein>
<dbReference type="AlphaFoldDB" id="T2I984"/>
<dbReference type="Proteomes" id="UP000018348">
    <property type="component" value="Unassembled WGS sequence"/>
</dbReference>
<sequence>MLKNSFKSVKAKSGQAIQLQKSVKNPKPCPIWLFDDLA</sequence>
<evidence type="ECO:0000313" key="2">
    <source>
        <dbReference type="Proteomes" id="UP000018348"/>
    </source>
</evidence>
<proteinExistence type="predicted"/>
<reference evidence="1 2" key="2">
    <citation type="submission" date="2013-09" db="EMBL/GenBank/DDBJ databases">
        <title>Whole genome comparison of six Crocosphaera watsonii strains with differing phenotypes.</title>
        <authorList>
            <person name="Bench S.R."/>
            <person name="Heller P."/>
            <person name="Frank I."/>
            <person name="Arciniega M."/>
            <person name="Shilova I.N."/>
            <person name="Zehr J.P."/>
        </authorList>
    </citation>
    <scope>NUCLEOTIDE SEQUENCE [LARGE SCALE GENOMIC DNA]</scope>
    <source>
        <strain evidence="1 2">WH 8502</strain>
    </source>
</reference>
<gene>
    <name evidence="1" type="ORF">CWATWH8502_2316</name>
</gene>
<dbReference type="EMBL" id="CAQK01000169">
    <property type="protein sequence ID" value="CCQ49663.1"/>
    <property type="molecule type" value="Genomic_DNA"/>
</dbReference>
<comment type="caution">
    <text evidence="1">The sequence shown here is derived from an EMBL/GenBank/DDBJ whole genome shotgun (WGS) entry which is preliminary data.</text>
</comment>
<organism evidence="1 2">
    <name type="scientific">Crocosphaera watsonii WH 8502</name>
    <dbReference type="NCBI Taxonomy" id="423474"/>
    <lineage>
        <taxon>Bacteria</taxon>
        <taxon>Bacillati</taxon>
        <taxon>Cyanobacteriota</taxon>
        <taxon>Cyanophyceae</taxon>
        <taxon>Oscillatoriophycideae</taxon>
        <taxon>Chroococcales</taxon>
        <taxon>Aphanothecaceae</taxon>
        <taxon>Crocosphaera</taxon>
    </lineage>
</organism>